<sequence length="195" mass="22229">MQYDVIVVGSGFGALTAAALLCKRGLSVCILEQAKYPGGCATSFKRKGYWFETGATTLVGLDEHMPLRYLLDETGIQLPNLRKLEVPMQVRLCNGDIVTRYPDLEQWIIEAERVFGKPGQRAFWEHCYKVSQQVWRVSLQQQSFPFSNAKDLLQAVASFKPSQLQLISGAFRTMEEVLRRFNLLDNRLFVDFVNE</sequence>
<gene>
    <name evidence="1" type="ORF">ABS362_18605</name>
</gene>
<proteinExistence type="predicted"/>
<dbReference type="EMBL" id="JBEOKT010000027">
    <property type="protein sequence ID" value="MER2999570.1"/>
    <property type="molecule type" value="Genomic_DNA"/>
</dbReference>
<dbReference type="InterPro" id="IPR036188">
    <property type="entry name" value="FAD/NAD-bd_sf"/>
</dbReference>
<dbReference type="SUPFAM" id="SSF51905">
    <property type="entry name" value="FAD/NAD(P)-binding domain"/>
    <property type="match status" value="1"/>
</dbReference>
<evidence type="ECO:0000313" key="1">
    <source>
        <dbReference type="EMBL" id="MER2999570.1"/>
    </source>
</evidence>
<dbReference type="Gene3D" id="3.50.50.60">
    <property type="entry name" value="FAD/NAD(P)-binding domain"/>
    <property type="match status" value="1"/>
</dbReference>
<keyword evidence="2" id="KW-1185">Reference proteome</keyword>
<dbReference type="PANTHER" id="PTHR46313">
    <property type="match status" value="1"/>
</dbReference>
<organism evidence="1 2">
    <name type="scientific">Pontibacter populi</name>
    <dbReference type="NCBI Taxonomy" id="890055"/>
    <lineage>
        <taxon>Bacteria</taxon>
        <taxon>Pseudomonadati</taxon>
        <taxon>Bacteroidota</taxon>
        <taxon>Cytophagia</taxon>
        <taxon>Cytophagales</taxon>
        <taxon>Hymenobacteraceae</taxon>
        <taxon>Pontibacter</taxon>
    </lineage>
</organism>
<reference evidence="1 2" key="1">
    <citation type="submission" date="2024-06" db="EMBL/GenBank/DDBJ databases">
        <title>Pontibacter populi HYL7-15.</title>
        <authorList>
            <person name="Kim M.K."/>
        </authorList>
    </citation>
    <scope>NUCLEOTIDE SEQUENCE [LARGE SCALE GENOMIC DNA]</scope>
    <source>
        <strain evidence="1 2">HYL7-15</strain>
    </source>
</reference>
<dbReference type="PANTHER" id="PTHR46313:SF3">
    <property type="entry name" value="PROLYCOPENE ISOMERASE, CHLOROPLASTIC"/>
    <property type="match status" value="1"/>
</dbReference>
<name>A0ABV1RYW9_9BACT</name>
<evidence type="ECO:0000313" key="2">
    <source>
        <dbReference type="Proteomes" id="UP001476807"/>
    </source>
</evidence>
<protein>
    <submittedName>
        <fullName evidence="1">NAD(P)-binding protein</fullName>
    </submittedName>
</protein>
<accession>A0ABV1RYW9</accession>
<dbReference type="RefSeq" id="WP_350414440.1">
    <property type="nucleotide sequence ID" value="NZ_JBEOKT010000027.1"/>
</dbReference>
<dbReference type="InterPro" id="IPR045892">
    <property type="entry name" value="CrtISO-like"/>
</dbReference>
<dbReference type="Pfam" id="PF13450">
    <property type="entry name" value="NAD_binding_8"/>
    <property type="match status" value="1"/>
</dbReference>
<comment type="caution">
    <text evidence="1">The sequence shown here is derived from an EMBL/GenBank/DDBJ whole genome shotgun (WGS) entry which is preliminary data.</text>
</comment>
<dbReference type="Proteomes" id="UP001476807">
    <property type="component" value="Unassembled WGS sequence"/>
</dbReference>